<evidence type="ECO:0000256" key="1">
    <source>
        <dbReference type="SAM" id="Phobius"/>
    </source>
</evidence>
<dbReference type="HOGENOM" id="CLU_1022187_0_0_0"/>
<feature type="transmembrane region" description="Helical" evidence="1">
    <location>
        <begin position="164"/>
        <end position="184"/>
    </location>
</feature>
<dbReference type="EMBL" id="CP002480">
    <property type="protein sequence ID" value="ADW69449.1"/>
    <property type="molecule type" value="Genomic_DNA"/>
</dbReference>
<dbReference type="PaxDb" id="1198114-AciX9_2412"/>
<dbReference type="OrthoDB" id="9850971at2"/>
<feature type="transmembrane region" description="Helical" evidence="1">
    <location>
        <begin position="76"/>
        <end position="97"/>
    </location>
</feature>
<proteinExistence type="predicted"/>
<evidence type="ECO:0000313" key="3">
    <source>
        <dbReference type="Proteomes" id="UP000000343"/>
    </source>
</evidence>
<dbReference type="eggNOG" id="ENOG5033KJR">
    <property type="taxonomic scope" value="Bacteria"/>
</dbReference>
<sequence length="272" mass="29251">MKAFQQYWTFSAIRGAMTILASCFILALPLTTSSMLSLPVLVALAIDCLATYTIFDGAVMILLERLMPTRATNRRILYGQAGIALVLGTTFYLFGYGMLNQSWLLWIVAAQAAMAAGAEFLIARNTHQEYGCLSCYSTSMVLGLCAVFLPFANGLNATDTSYVLAAYVGLYGASELFLGGRMLFAEYRSEHPAAVASEAWKVAMLEPEAAPLLPLAARRICSNCVECPADSLCHDNSLSGQVGMVLAERRPAIVVSTRVVASLSKQPHPVAA</sequence>
<gene>
    <name evidence="2" type="ordered locus">AciX9_2412</name>
</gene>
<organism evidence="3">
    <name type="scientific">Granulicella tundricola (strain ATCC BAA-1859 / DSM 23138 / MP5ACTX9)</name>
    <dbReference type="NCBI Taxonomy" id="1198114"/>
    <lineage>
        <taxon>Bacteria</taxon>
        <taxon>Pseudomonadati</taxon>
        <taxon>Acidobacteriota</taxon>
        <taxon>Terriglobia</taxon>
        <taxon>Terriglobales</taxon>
        <taxon>Acidobacteriaceae</taxon>
        <taxon>Granulicella</taxon>
    </lineage>
</organism>
<dbReference type="RefSeq" id="WP_013580765.1">
    <property type="nucleotide sequence ID" value="NC_015064.1"/>
</dbReference>
<keyword evidence="3" id="KW-1185">Reference proteome</keyword>
<evidence type="ECO:0000313" key="2">
    <source>
        <dbReference type="EMBL" id="ADW69449.1"/>
    </source>
</evidence>
<dbReference type="AlphaFoldDB" id="E8X4N9"/>
<dbReference type="Proteomes" id="UP000000343">
    <property type="component" value="Chromosome"/>
</dbReference>
<feature type="transmembrane region" description="Helical" evidence="1">
    <location>
        <begin position="12"/>
        <end position="30"/>
    </location>
</feature>
<keyword evidence="1" id="KW-1133">Transmembrane helix</keyword>
<keyword evidence="1" id="KW-0472">Membrane</keyword>
<dbReference type="STRING" id="1198114.AciX9_2412"/>
<feature type="transmembrane region" description="Helical" evidence="1">
    <location>
        <begin position="103"/>
        <end position="123"/>
    </location>
</feature>
<feature type="transmembrane region" description="Helical" evidence="1">
    <location>
        <begin position="36"/>
        <end position="55"/>
    </location>
</feature>
<feature type="transmembrane region" description="Helical" evidence="1">
    <location>
        <begin position="130"/>
        <end position="152"/>
    </location>
</feature>
<accession>E8X4N9</accession>
<name>E8X4N9_GRATM</name>
<reference evidence="3" key="1">
    <citation type="submission" date="2011-01" db="EMBL/GenBank/DDBJ databases">
        <title>Complete sequence of chromosome of Acidobacterium sp. MP5ACTX9.</title>
        <authorList>
            <consortium name="US DOE Joint Genome Institute"/>
            <person name="Lucas S."/>
            <person name="Copeland A."/>
            <person name="Lapidus A."/>
            <person name="Cheng J.-F."/>
            <person name="Goodwin L."/>
            <person name="Pitluck S."/>
            <person name="Teshima H."/>
            <person name="Detter J.C."/>
            <person name="Han C."/>
            <person name="Tapia R."/>
            <person name="Land M."/>
            <person name="Hauser L."/>
            <person name="Kyrpides N."/>
            <person name="Ivanova N."/>
            <person name="Ovchinnikova G."/>
            <person name="Pagani I."/>
            <person name="Rawat S.R."/>
            <person name="Mannisto M."/>
            <person name="Haggblom M.M."/>
            <person name="Woyke T."/>
        </authorList>
    </citation>
    <scope>NUCLEOTIDE SEQUENCE [LARGE SCALE GENOMIC DNA]</scope>
    <source>
        <strain evidence="3">MP5ACTX9</strain>
    </source>
</reference>
<protein>
    <submittedName>
        <fullName evidence="2">Uncharacterized protein</fullName>
    </submittedName>
</protein>
<keyword evidence="1" id="KW-0812">Transmembrane</keyword>
<dbReference type="KEGG" id="acm:AciX9_2412"/>